<gene>
    <name evidence="1" type="ORF">BgAZ_102100</name>
</gene>
<evidence type="ECO:0000313" key="2">
    <source>
        <dbReference type="Proteomes" id="UP001230268"/>
    </source>
</evidence>
<keyword evidence="2" id="KW-1185">Reference proteome</keyword>
<dbReference type="AlphaFoldDB" id="A0AAD8PFD3"/>
<evidence type="ECO:0000313" key="1">
    <source>
        <dbReference type="EMBL" id="KAK1444304.1"/>
    </source>
</evidence>
<name>A0AAD8PFD3_BABGI</name>
<dbReference type="Proteomes" id="UP001230268">
    <property type="component" value="Unassembled WGS sequence"/>
</dbReference>
<sequence>MLSNYATFTLAGGGLAVMCPWRLQCVRHRASISSFKQWKDLLIFKRYDGHHVWCLPQHKPHEYGFRRIARKPPFFKMRKVSFPIITKEYSPRHQFNRTLQVEYNWQSHAALYHDFNDAVQEHMPEF</sequence>
<comment type="caution">
    <text evidence="1">The sequence shown here is derived from an EMBL/GenBank/DDBJ whole genome shotgun (WGS) entry which is preliminary data.</text>
</comment>
<reference evidence="1" key="1">
    <citation type="submission" date="2023-08" db="EMBL/GenBank/DDBJ databases">
        <title>Draft sequence of the Babesia gibsoni genome.</title>
        <authorList>
            <person name="Yamagishi J.Y."/>
            <person name="Xuan X.X."/>
        </authorList>
    </citation>
    <scope>NUCLEOTIDE SEQUENCE</scope>
    <source>
        <strain evidence="1">Azabu</strain>
    </source>
</reference>
<dbReference type="EMBL" id="JAVEPI010000001">
    <property type="protein sequence ID" value="KAK1444304.1"/>
    <property type="molecule type" value="Genomic_DNA"/>
</dbReference>
<accession>A0AAD8PFD3</accession>
<protein>
    <submittedName>
        <fullName evidence="1">Uncharacterized protein</fullName>
    </submittedName>
</protein>
<proteinExistence type="predicted"/>
<organism evidence="1 2">
    <name type="scientific">Babesia gibsoni</name>
    <dbReference type="NCBI Taxonomy" id="33632"/>
    <lineage>
        <taxon>Eukaryota</taxon>
        <taxon>Sar</taxon>
        <taxon>Alveolata</taxon>
        <taxon>Apicomplexa</taxon>
        <taxon>Aconoidasida</taxon>
        <taxon>Piroplasmida</taxon>
        <taxon>Babesiidae</taxon>
        <taxon>Babesia</taxon>
    </lineage>
</organism>